<evidence type="ECO:0000313" key="2">
    <source>
        <dbReference type="EMBL" id="MCL1137274.1"/>
    </source>
</evidence>
<name>A0A9X1Z845_9GAMM</name>
<dbReference type="InterPro" id="IPR004119">
    <property type="entry name" value="EcKL"/>
</dbReference>
<dbReference type="InterPro" id="IPR011009">
    <property type="entry name" value="Kinase-like_dom_sf"/>
</dbReference>
<dbReference type="AlphaFoldDB" id="A0A9X1Z845"/>
<dbReference type="Gene3D" id="3.90.1200.10">
    <property type="match status" value="1"/>
</dbReference>
<protein>
    <submittedName>
        <fullName evidence="2">Ecdysteroid 22-kinase family protein</fullName>
    </submittedName>
</protein>
<organism evidence="2 3">
    <name type="scientific">Shewanella pneumatophori</name>
    <dbReference type="NCBI Taxonomy" id="314092"/>
    <lineage>
        <taxon>Bacteria</taxon>
        <taxon>Pseudomonadati</taxon>
        <taxon>Pseudomonadota</taxon>
        <taxon>Gammaproteobacteria</taxon>
        <taxon>Alteromonadales</taxon>
        <taxon>Shewanellaceae</taxon>
        <taxon>Shewanella</taxon>
    </lineage>
</organism>
<sequence>MNKVDIDAIIGDLIGSGICRKSEVVQTLWSGYGEISRFSVGPKLSASPSSTQSFIVKTIVPPENIHHPRGWANEISHKRKLRSYEVETNFYRNWAQQCDDQCRVPKLLAEYGFSGAPQEQSRSNNIKMIIMSDLDADGFDNRADTLTVKQTKVVLGWLAHFHAKFIELDDTKARHDLWPIGSYWHLETRKQEFDAMPDSSLKLLAEKIDKLLNNCKYKTIIHGDAKVANFCFNADYTDVAAVDFQYVGSGIGVKDVIYLLGSCLTESQLVNSFDTLMNEYFQSLTLAIQLYHPDLNAKSIVDEWLDLVDIAWADFERFLVGWAPSHPKRNGFSQTITDRALAQIIDNNL</sequence>
<dbReference type="PANTHER" id="PTHR11012:SF30">
    <property type="entry name" value="PROTEIN KINASE-LIKE DOMAIN-CONTAINING"/>
    <property type="match status" value="1"/>
</dbReference>
<dbReference type="Proteomes" id="UP001139293">
    <property type="component" value="Unassembled WGS sequence"/>
</dbReference>
<reference evidence="2" key="1">
    <citation type="submission" date="2022-01" db="EMBL/GenBank/DDBJ databases">
        <title>Whole genome-based taxonomy of the Shewanellaceae.</title>
        <authorList>
            <person name="Martin-Rodriguez A.J."/>
        </authorList>
    </citation>
    <scope>NUCLEOTIDE SEQUENCE</scope>
    <source>
        <strain evidence="2">KCTC 23973</strain>
    </source>
</reference>
<accession>A0A9X1Z845</accession>
<feature type="domain" description="CHK kinase-like" evidence="1">
    <location>
        <begin position="129"/>
        <end position="290"/>
    </location>
</feature>
<dbReference type="PANTHER" id="PTHR11012">
    <property type="entry name" value="PROTEIN KINASE-LIKE DOMAIN-CONTAINING"/>
    <property type="match status" value="1"/>
</dbReference>
<dbReference type="Pfam" id="PF02958">
    <property type="entry name" value="EcKL"/>
    <property type="match status" value="2"/>
</dbReference>
<evidence type="ECO:0000313" key="3">
    <source>
        <dbReference type="Proteomes" id="UP001139293"/>
    </source>
</evidence>
<proteinExistence type="predicted"/>
<dbReference type="RefSeq" id="WP_248948234.1">
    <property type="nucleotide sequence ID" value="NZ_JAKILB010000001.1"/>
</dbReference>
<dbReference type="EMBL" id="JAKILB010000001">
    <property type="protein sequence ID" value="MCL1137274.1"/>
    <property type="molecule type" value="Genomic_DNA"/>
</dbReference>
<comment type="caution">
    <text evidence="2">The sequence shown here is derived from an EMBL/GenBank/DDBJ whole genome shotgun (WGS) entry which is preliminary data.</text>
</comment>
<evidence type="ECO:0000259" key="1">
    <source>
        <dbReference type="SMART" id="SM00587"/>
    </source>
</evidence>
<keyword evidence="3" id="KW-1185">Reference proteome</keyword>
<dbReference type="SMART" id="SM00587">
    <property type="entry name" value="CHK"/>
    <property type="match status" value="1"/>
</dbReference>
<dbReference type="InterPro" id="IPR015897">
    <property type="entry name" value="CHK_kinase-like"/>
</dbReference>
<dbReference type="SUPFAM" id="SSF56112">
    <property type="entry name" value="Protein kinase-like (PK-like)"/>
    <property type="match status" value="1"/>
</dbReference>
<gene>
    <name evidence="2" type="ORF">L2740_01665</name>
</gene>